<feature type="compositionally biased region" description="Polar residues" evidence="1">
    <location>
        <begin position="1"/>
        <end position="24"/>
    </location>
</feature>
<sequence>MASGTGLSYINSPTQSGSGSSMLGNSVLPHGAGGATHQYESRGGYPEFSHLSQHRKTLRRKPKSKGKRLSTQNGGRKIHSKSRKHKQRRTRSR</sequence>
<accession>A0A6C0HU17</accession>
<name>A0A6C0HU17_9ZZZZ</name>
<reference evidence="2" key="1">
    <citation type="journal article" date="2020" name="Nature">
        <title>Giant virus diversity and host interactions through global metagenomics.</title>
        <authorList>
            <person name="Schulz F."/>
            <person name="Roux S."/>
            <person name="Paez-Espino D."/>
            <person name="Jungbluth S."/>
            <person name="Walsh D.A."/>
            <person name="Denef V.J."/>
            <person name="McMahon K.D."/>
            <person name="Konstantinidis K.T."/>
            <person name="Eloe-Fadrosh E.A."/>
            <person name="Kyrpides N.C."/>
            <person name="Woyke T."/>
        </authorList>
    </citation>
    <scope>NUCLEOTIDE SEQUENCE</scope>
    <source>
        <strain evidence="2">GVMAG-M-3300023184-16</strain>
    </source>
</reference>
<dbReference type="AlphaFoldDB" id="A0A6C0HU17"/>
<evidence type="ECO:0000313" key="2">
    <source>
        <dbReference type="EMBL" id="QHT84012.1"/>
    </source>
</evidence>
<proteinExistence type="predicted"/>
<evidence type="ECO:0000256" key="1">
    <source>
        <dbReference type="SAM" id="MobiDB-lite"/>
    </source>
</evidence>
<feature type="compositionally biased region" description="Basic residues" evidence="1">
    <location>
        <begin position="52"/>
        <end position="68"/>
    </location>
</feature>
<feature type="compositionally biased region" description="Basic residues" evidence="1">
    <location>
        <begin position="76"/>
        <end position="93"/>
    </location>
</feature>
<feature type="region of interest" description="Disordered" evidence="1">
    <location>
        <begin position="1"/>
        <end position="93"/>
    </location>
</feature>
<protein>
    <submittedName>
        <fullName evidence="2">Uncharacterized protein</fullName>
    </submittedName>
</protein>
<dbReference type="EMBL" id="MN740015">
    <property type="protein sequence ID" value="QHT84012.1"/>
    <property type="molecule type" value="Genomic_DNA"/>
</dbReference>
<organism evidence="2">
    <name type="scientific">viral metagenome</name>
    <dbReference type="NCBI Taxonomy" id="1070528"/>
    <lineage>
        <taxon>unclassified sequences</taxon>
        <taxon>metagenomes</taxon>
        <taxon>organismal metagenomes</taxon>
    </lineage>
</organism>